<keyword evidence="4" id="KW-0804">Transcription</keyword>
<keyword evidence="2" id="KW-0805">Transcription regulation</keyword>
<proteinExistence type="predicted"/>
<dbReference type="GO" id="GO:0005829">
    <property type="term" value="C:cytosol"/>
    <property type="evidence" value="ECO:0007669"/>
    <property type="project" value="TreeGrafter"/>
</dbReference>
<evidence type="ECO:0000256" key="5">
    <source>
        <dbReference type="ARBA" id="ARBA00024867"/>
    </source>
</evidence>
<evidence type="ECO:0000256" key="4">
    <source>
        <dbReference type="ARBA" id="ARBA00023163"/>
    </source>
</evidence>
<dbReference type="Gene3D" id="3.40.50.2300">
    <property type="match status" value="1"/>
</dbReference>
<evidence type="ECO:0000313" key="6">
    <source>
        <dbReference type="EMBL" id="URZ09947.1"/>
    </source>
</evidence>
<dbReference type="Gene3D" id="6.10.250.690">
    <property type="match status" value="1"/>
</dbReference>
<protein>
    <recommendedName>
        <fullName evidence="1">Stage 0 sporulation protein A homolog</fullName>
    </recommendedName>
</protein>
<accession>A0A1S8MAK5</accession>
<dbReference type="RefSeq" id="WP_077833485.1">
    <property type="nucleotide sequence ID" value="NZ_CP096983.1"/>
</dbReference>
<reference evidence="6 7" key="1">
    <citation type="submission" date="2022-04" db="EMBL/GenBank/DDBJ databases">
        <title>Genome sequence of C. roseum typestrain.</title>
        <authorList>
            <person name="Poehlein A."/>
            <person name="Schoch T."/>
            <person name="Duerre P."/>
            <person name="Daniel R."/>
        </authorList>
    </citation>
    <scope>NUCLEOTIDE SEQUENCE [LARGE SCALE GENOMIC DNA]</scope>
    <source>
        <strain evidence="6 7">DSM 7320</strain>
    </source>
</reference>
<comment type="function">
    <text evidence="5">May play the central regulatory role in sporulation. It may be an element of the effector pathway responsible for the activation of sporulation genes in response to nutritional stress. Spo0A may act in concert with spo0H (a sigma factor) to control the expression of some genes that are critical to the sporulation process.</text>
</comment>
<dbReference type="InterPro" id="IPR016032">
    <property type="entry name" value="Sig_transdc_resp-reg_C-effctor"/>
</dbReference>
<dbReference type="Proteomes" id="UP000190951">
    <property type="component" value="Chromosome"/>
</dbReference>
<dbReference type="InterPro" id="IPR036388">
    <property type="entry name" value="WH-like_DNA-bd_sf"/>
</dbReference>
<dbReference type="AlphaFoldDB" id="A0A1S8MAK5"/>
<keyword evidence="3" id="KW-0238">DNA-binding</keyword>
<dbReference type="GO" id="GO:0000156">
    <property type="term" value="F:phosphorelay response regulator activity"/>
    <property type="evidence" value="ECO:0007669"/>
    <property type="project" value="TreeGrafter"/>
</dbReference>
<dbReference type="SMART" id="SM00448">
    <property type="entry name" value="REC"/>
    <property type="match status" value="1"/>
</dbReference>
<organism evidence="6 7">
    <name type="scientific">Clostridium felsineum</name>
    <dbReference type="NCBI Taxonomy" id="36839"/>
    <lineage>
        <taxon>Bacteria</taxon>
        <taxon>Bacillati</taxon>
        <taxon>Bacillota</taxon>
        <taxon>Clostridia</taxon>
        <taxon>Eubacteriales</taxon>
        <taxon>Clostridiaceae</taxon>
        <taxon>Clostridium</taxon>
    </lineage>
</organism>
<dbReference type="EMBL" id="CP096983">
    <property type="protein sequence ID" value="URZ09947.1"/>
    <property type="molecule type" value="Genomic_DNA"/>
</dbReference>
<dbReference type="KEGG" id="crw:CROST_006550"/>
<dbReference type="GO" id="GO:0032993">
    <property type="term" value="C:protein-DNA complex"/>
    <property type="evidence" value="ECO:0007669"/>
    <property type="project" value="TreeGrafter"/>
</dbReference>
<dbReference type="PROSITE" id="PS51755">
    <property type="entry name" value="OMPR_PHOB"/>
    <property type="match status" value="1"/>
</dbReference>
<keyword evidence="7" id="KW-1185">Reference proteome</keyword>
<dbReference type="GO" id="GO:0000976">
    <property type="term" value="F:transcription cis-regulatory region binding"/>
    <property type="evidence" value="ECO:0007669"/>
    <property type="project" value="TreeGrafter"/>
</dbReference>
<dbReference type="InterPro" id="IPR001789">
    <property type="entry name" value="Sig_transdc_resp-reg_receiver"/>
</dbReference>
<dbReference type="SUPFAM" id="SSF46894">
    <property type="entry name" value="C-terminal effector domain of the bipartite response regulators"/>
    <property type="match status" value="1"/>
</dbReference>
<dbReference type="SUPFAM" id="SSF52172">
    <property type="entry name" value="CheY-like"/>
    <property type="match status" value="1"/>
</dbReference>
<gene>
    <name evidence="6" type="primary">graR_2</name>
    <name evidence="6" type="ORF">CROST_006550</name>
</gene>
<evidence type="ECO:0000256" key="1">
    <source>
        <dbReference type="ARBA" id="ARBA00018672"/>
    </source>
</evidence>
<dbReference type="SMART" id="SM00862">
    <property type="entry name" value="Trans_reg_C"/>
    <property type="match status" value="1"/>
</dbReference>
<dbReference type="CDD" id="cd00383">
    <property type="entry name" value="trans_reg_C"/>
    <property type="match status" value="1"/>
</dbReference>
<evidence type="ECO:0000313" key="7">
    <source>
        <dbReference type="Proteomes" id="UP000190951"/>
    </source>
</evidence>
<dbReference type="GO" id="GO:0006355">
    <property type="term" value="P:regulation of DNA-templated transcription"/>
    <property type="evidence" value="ECO:0007669"/>
    <property type="project" value="InterPro"/>
</dbReference>
<dbReference type="InterPro" id="IPR001867">
    <property type="entry name" value="OmpR/PhoB-type_DNA-bd"/>
</dbReference>
<dbReference type="STRING" id="84029.CROST_23370"/>
<name>A0A1S8MAK5_9CLOT</name>
<dbReference type="InterPro" id="IPR039420">
    <property type="entry name" value="WalR-like"/>
</dbReference>
<evidence type="ECO:0000256" key="3">
    <source>
        <dbReference type="ARBA" id="ARBA00023125"/>
    </source>
</evidence>
<evidence type="ECO:0000256" key="2">
    <source>
        <dbReference type="ARBA" id="ARBA00023015"/>
    </source>
</evidence>
<dbReference type="Gene3D" id="1.10.10.10">
    <property type="entry name" value="Winged helix-like DNA-binding domain superfamily/Winged helix DNA-binding domain"/>
    <property type="match status" value="1"/>
</dbReference>
<dbReference type="Pfam" id="PF00072">
    <property type="entry name" value="Response_reg"/>
    <property type="match status" value="1"/>
</dbReference>
<dbReference type="InterPro" id="IPR011006">
    <property type="entry name" value="CheY-like_superfamily"/>
</dbReference>
<sequence length="228" mass="26750">MYKILVIEDDKKLCEYTREYLKRYNYEVFEIINFKNVEDEFENINPDIVLLDVNLPYYDGFNLCRIFRRKSKAPIIFMSARSSEIEQIRGLEMGADDYITKPFSFELLLAKVQAAIRRTYGEYSEDSADAFTVEGITIDKNTFKMSYKDKNVELTKNELKLISKLLKSINKVVTREELLEELWDESSFVDDNTLTVNVTRIKNKLSEVGVKNAVKNKRGIGYYLEFQD</sequence>
<dbReference type="Pfam" id="PF00486">
    <property type="entry name" value="Trans_reg_C"/>
    <property type="match status" value="1"/>
</dbReference>
<dbReference type="PANTHER" id="PTHR48111:SF43">
    <property type="entry name" value="STAGE 0 SPORULATION PROTEIN A HOMOLOG"/>
    <property type="match status" value="1"/>
</dbReference>
<dbReference type="PANTHER" id="PTHR48111">
    <property type="entry name" value="REGULATOR OF RPOS"/>
    <property type="match status" value="1"/>
</dbReference>
<dbReference type="PROSITE" id="PS50110">
    <property type="entry name" value="RESPONSE_REGULATORY"/>
    <property type="match status" value="1"/>
</dbReference>